<evidence type="ECO:0000256" key="1">
    <source>
        <dbReference type="SAM" id="SignalP"/>
    </source>
</evidence>
<dbReference type="InterPro" id="IPR029058">
    <property type="entry name" value="AB_hydrolase_fold"/>
</dbReference>
<dbReference type="ESTHER" id="enthi-c4lwe1">
    <property type="family name" value="A85-Feruloyl-Esterase"/>
</dbReference>
<protein>
    <submittedName>
        <fullName evidence="2">Endo-1,4-beta-xylanase, putative</fullName>
    </submittedName>
</protein>
<dbReference type="Pfam" id="PF00756">
    <property type="entry name" value="Esterase"/>
    <property type="match status" value="1"/>
</dbReference>
<dbReference type="KEGG" id="ehi:EHI_096280"/>
<dbReference type="Gene3D" id="3.40.50.1820">
    <property type="entry name" value="alpha/beta hydrolase"/>
    <property type="match status" value="1"/>
</dbReference>
<dbReference type="AlphaFoldDB" id="C4LWE1"/>
<sequence>MIFKDKLKKNQNIIVMFIFLLSVVLLCHADSDVQKYTIHSSILSQDIEYTLYKPDGYSDSIKYPIVYLLHGMDSDCQSFYQYGLKETLDDYITNKIIRPTLFVTPNAFNSFYVDKYDGTFNYEQFFFEEFIPYVETLFSVDTNQSNRSIAGISMGGYGAALYSLKHKELFSACSPMSPALLPENTLKLLDDNNDIKKLLLSIFGNEEYFKQNNFNTIVKSSSKGTFTMPYRVCIGKQDYLYQFVIPSKTIMENAEMNNYWYIGDGEHNVEFWKSQIPDTLKFLDQKILENTDNSGTIGNGINSWILLISLIFCLMI</sequence>
<dbReference type="HOGENOM" id="CLU_037618_1_2_1"/>
<dbReference type="InterPro" id="IPR050583">
    <property type="entry name" value="Mycobacterial_A85_antigen"/>
</dbReference>
<dbReference type="VEuPathDB" id="AmoebaDB:KM1_006030"/>
<dbReference type="InterPro" id="IPR000801">
    <property type="entry name" value="Esterase-like"/>
</dbReference>
<dbReference type="VEuPathDB" id="AmoebaDB:EHI5A_008680"/>
<dbReference type="OMA" id="VHRSFYT"/>
<dbReference type="Proteomes" id="UP000001926">
    <property type="component" value="Partially assembled WGS sequence"/>
</dbReference>
<feature type="chain" id="PRO_5002940628" evidence="1">
    <location>
        <begin position="30"/>
        <end position="316"/>
    </location>
</feature>
<dbReference type="VEuPathDB" id="AmoebaDB:EHI8A_007120"/>
<feature type="signal peptide" evidence="1">
    <location>
        <begin position="1"/>
        <end position="29"/>
    </location>
</feature>
<dbReference type="STRING" id="5759.C4LWE1"/>
<evidence type="ECO:0000313" key="2">
    <source>
        <dbReference type="EMBL" id="EAL51525.1"/>
    </source>
</evidence>
<accession>C4LWE1</accession>
<dbReference type="EMBL" id="DS571163">
    <property type="protein sequence ID" value="EAL51525.1"/>
    <property type="molecule type" value="Genomic_DNA"/>
</dbReference>
<keyword evidence="3" id="KW-1185">Reference proteome</keyword>
<dbReference type="VEuPathDB" id="AmoebaDB:EHI7A_001780"/>
<dbReference type="PANTHER" id="PTHR48098">
    <property type="entry name" value="ENTEROCHELIN ESTERASE-RELATED"/>
    <property type="match status" value="1"/>
</dbReference>
<dbReference type="VEuPathDB" id="AmoebaDB:EHI_096280"/>
<reference evidence="2" key="1">
    <citation type="journal article" date="2005" name="Nature">
        <title>The genome of the protist parasite Entamoeba histolytica.</title>
        <authorList>
            <person name="Loftus B."/>
            <person name="Anderson I."/>
            <person name="Davies R."/>
            <person name="Alsmark U.C."/>
            <person name="Samuelson J."/>
            <person name="Amedeo P."/>
            <person name="Roncaglia P."/>
            <person name="Berriman M."/>
            <person name="Hirt R.P."/>
            <person name="Mann B.J."/>
            <person name="Nozaki T."/>
            <person name="Suh B."/>
            <person name="Pop M."/>
            <person name="Duchene M."/>
            <person name="Ackers J."/>
            <person name="Tannich E."/>
            <person name="Leippe M."/>
            <person name="Hofer M."/>
            <person name="Bruchhaus I."/>
            <person name="Willhoeft U."/>
            <person name="Bhattacharya A."/>
            <person name="Chillingworth T."/>
            <person name="Churcher C."/>
            <person name="Hance Z."/>
            <person name="Harris B."/>
            <person name="Harris D."/>
            <person name="Jagels K."/>
            <person name="Moule S."/>
            <person name="Mungall K."/>
            <person name="Ormond D."/>
            <person name="Squares R."/>
            <person name="Whitehead S."/>
            <person name="Quail M.A."/>
            <person name="Rabbinowitsch E."/>
            <person name="Norbertczak H."/>
            <person name="Price C."/>
            <person name="Wang Z."/>
            <person name="Guillen N."/>
            <person name="Gilchrist C."/>
            <person name="Stroup S.E."/>
            <person name="Bhattacharya S."/>
            <person name="Lohia A."/>
            <person name="Foster P.G."/>
            <person name="Sicheritz-Ponten T."/>
            <person name="Weber C."/>
            <person name="Singh U."/>
            <person name="Mukherjee C."/>
            <person name="El-Sayed N.M."/>
            <person name="Petri W.A.Jr."/>
            <person name="Clark C.G."/>
            <person name="Embley T.M."/>
            <person name="Barrell B."/>
            <person name="Fraser C.M."/>
            <person name="Hall N."/>
        </authorList>
    </citation>
    <scope>NUCLEOTIDE SEQUENCE [LARGE SCALE GENOMIC DNA]</scope>
    <source>
        <strain evidence="2">HM-1:IMSS</strain>
    </source>
</reference>
<dbReference type="OrthoDB" id="2107086at2759"/>
<evidence type="ECO:0000313" key="3">
    <source>
        <dbReference type="Proteomes" id="UP000001926"/>
    </source>
</evidence>
<dbReference type="InParanoid" id="C4LWE1"/>
<dbReference type="PANTHER" id="PTHR48098:SF1">
    <property type="entry name" value="DIACYLGLYCEROL ACYLTRANSFERASE_MYCOLYLTRANSFERASE AG85A"/>
    <property type="match status" value="1"/>
</dbReference>
<name>C4LWE1_ENTH1</name>
<keyword evidence="1" id="KW-0732">Signal</keyword>
<proteinExistence type="predicted"/>
<reference evidence="2" key="2">
    <citation type="submission" date="2007-03" db="EMBL/GenBank/DDBJ databases">
        <authorList>
            <person name="Lorenzi H."/>
            <person name="Amedeo P."/>
            <person name="Inman J."/>
            <person name="Schobel S."/>
            <person name="Caler E."/>
        </authorList>
    </citation>
    <scope>GENOME REANNOTATION</scope>
    <source>
        <strain evidence="2">HM-1:IMSS</strain>
    </source>
</reference>
<dbReference type="SUPFAM" id="SSF53474">
    <property type="entry name" value="alpha/beta-Hydrolases"/>
    <property type="match status" value="1"/>
</dbReference>
<dbReference type="RefSeq" id="XP_656903.1">
    <property type="nucleotide sequence ID" value="XM_651811.1"/>
</dbReference>
<dbReference type="GeneID" id="3411230"/>
<organism evidence="2 3">
    <name type="scientific">Entamoeba histolytica (strain ATCC 30459 / HM-1:IMSS / ABRM)</name>
    <dbReference type="NCBI Taxonomy" id="294381"/>
    <lineage>
        <taxon>Eukaryota</taxon>
        <taxon>Amoebozoa</taxon>
        <taxon>Evosea</taxon>
        <taxon>Archamoebae</taxon>
        <taxon>Mastigamoebida</taxon>
        <taxon>Entamoebidae</taxon>
        <taxon>Entamoeba</taxon>
    </lineage>
</organism>
<gene>
    <name evidence="2" type="ORF">EHI_096280</name>
</gene>